<evidence type="ECO:0000313" key="3">
    <source>
        <dbReference type="Proteomes" id="UP001152622"/>
    </source>
</evidence>
<comment type="caution">
    <text evidence="2">The sequence shown here is derived from an EMBL/GenBank/DDBJ whole genome shotgun (WGS) entry which is preliminary data.</text>
</comment>
<name>A0A9Q1FEX6_SYNKA</name>
<proteinExistence type="predicted"/>
<reference evidence="2" key="1">
    <citation type="journal article" date="2023" name="Science">
        <title>Genome structures resolve the early diversification of teleost fishes.</title>
        <authorList>
            <person name="Parey E."/>
            <person name="Louis A."/>
            <person name="Montfort J."/>
            <person name="Bouchez O."/>
            <person name="Roques C."/>
            <person name="Iampietro C."/>
            <person name="Lluch J."/>
            <person name="Castinel A."/>
            <person name="Donnadieu C."/>
            <person name="Desvignes T."/>
            <person name="Floi Bucao C."/>
            <person name="Jouanno E."/>
            <person name="Wen M."/>
            <person name="Mejri S."/>
            <person name="Dirks R."/>
            <person name="Jansen H."/>
            <person name="Henkel C."/>
            <person name="Chen W.J."/>
            <person name="Zahm M."/>
            <person name="Cabau C."/>
            <person name="Klopp C."/>
            <person name="Thompson A.W."/>
            <person name="Robinson-Rechavi M."/>
            <person name="Braasch I."/>
            <person name="Lecointre G."/>
            <person name="Bobe J."/>
            <person name="Postlethwait J.H."/>
            <person name="Berthelot C."/>
            <person name="Roest Crollius H."/>
            <person name="Guiguen Y."/>
        </authorList>
    </citation>
    <scope>NUCLEOTIDE SEQUENCE</scope>
    <source>
        <strain evidence="2">WJC10195</strain>
    </source>
</reference>
<sequence>MGRSRKWVGDRSCLECGVLMSPSATLPAQSHHHYLCRQGGGPSPLLGPPIASRHFVSLAPPARGPMGPTVAPYPIWKYPCSRVAHKYRLLGHVLEAWEQLHGMYLRPGGCVTFVQSLLTPRRPVPTFTSGRGIPQSGKVPGEISGWSESSAQAPDIYSMVFQHSSSNGIMFYHPISPPSPSAKA</sequence>
<dbReference type="AlphaFoldDB" id="A0A9Q1FEX6"/>
<keyword evidence="3" id="KW-1185">Reference proteome</keyword>
<protein>
    <submittedName>
        <fullName evidence="2">Uncharacterized protein</fullName>
    </submittedName>
</protein>
<evidence type="ECO:0000313" key="2">
    <source>
        <dbReference type="EMBL" id="KAJ8356969.1"/>
    </source>
</evidence>
<dbReference type="Proteomes" id="UP001152622">
    <property type="component" value="Chromosome 6"/>
</dbReference>
<gene>
    <name evidence="2" type="ORF">SKAU_G00197630</name>
</gene>
<accession>A0A9Q1FEX6</accession>
<organism evidence="2 3">
    <name type="scientific">Synaphobranchus kaupii</name>
    <name type="common">Kaup's arrowtooth eel</name>
    <dbReference type="NCBI Taxonomy" id="118154"/>
    <lineage>
        <taxon>Eukaryota</taxon>
        <taxon>Metazoa</taxon>
        <taxon>Chordata</taxon>
        <taxon>Craniata</taxon>
        <taxon>Vertebrata</taxon>
        <taxon>Euteleostomi</taxon>
        <taxon>Actinopterygii</taxon>
        <taxon>Neopterygii</taxon>
        <taxon>Teleostei</taxon>
        <taxon>Anguilliformes</taxon>
        <taxon>Synaphobranchidae</taxon>
        <taxon>Synaphobranchus</taxon>
    </lineage>
</organism>
<feature type="region of interest" description="Disordered" evidence="1">
    <location>
        <begin position="125"/>
        <end position="145"/>
    </location>
</feature>
<dbReference type="EMBL" id="JAINUF010000006">
    <property type="protein sequence ID" value="KAJ8356969.1"/>
    <property type="molecule type" value="Genomic_DNA"/>
</dbReference>
<evidence type="ECO:0000256" key="1">
    <source>
        <dbReference type="SAM" id="MobiDB-lite"/>
    </source>
</evidence>